<reference evidence="3" key="1">
    <citation type="submission" date="2024-07" db="EMBL/GenBank/DDBJ databases">
        <title>Complete genome sequence of Prevotella sp. YM-2024 GTC17254.</title>
        <authorList>
            <person name="Hayashi M."/>
            <person name="Muto Y."/>
            <person name="Tanaka K."/>
            <person name="Niwa H."/>
        </authorList>
    </citation>
    <scope>NUCLEOTIDE SEQUENCE</scope>
    <source>
        <strain evidence="3">GTC17254</strain>
    </source>
</reference>
<dbReference type="InterPro" id="IPR008258">
    <property type="entry name" value="Transglycosylase_SLT_dom_1"/>
</dbReference>
<organism evidence="3">
    <name type="scientific">Prevotella sp. GTC17254</name>
    <dbReference type="NCBI Taxonomy" id="3236794"/>
    <lineage>
        <taxon>Bacteria</taxon>
        <taxon>Pseudomonadati</taxon>
        <taxon>Bacteroidota</taxon>
        <taxon>Bacteroidia</taxon>
        <taxon>Bacteroidales</taxon>
        <taxon>Prevotellaceae</taxon>
        <taxon>Prevotella</taxon>
    </lineage>
</organism>
<dbReference type="AlphaFoldDB" id="A0AB33IXV3"/>
<proteinExistence type="inferred from homology"/>
<protein>
    <recommendedName>
        <fullName evidence="2">Transglycosylase SLT domain-containing protein</fullName>
    </recommendedName>
</protein>
<dbReference type="EMBL" id="AP035786">
    <property type="protein sequence ID" value="BFO73397.1"/>
    <property type="molecule type" value="Genomic_DNA"/>
</dbReference>
<sequence length="384" mass="43423">MLCFILASCQESKKPELTPWGTVLGGDTAVVASSFTFSDMVNNGEMIMLTLSGPETYYDYHGRGFGTQYLLCEKFAEKVGVSLRVEVCKDTAELISRLRNGDGDLVAFQLPKTRRDIIYCGVGVDSAKTQWAVREDSRELADTLNRWFKPELIAEVRREEDFALSTRSITRRVYSPMLNRSSGVISHYDVYFRRYAPLCRWDWRLLAAQCYQESTFDPQARSWAGACGLMQIMPGTANHLGLPQSQLFEPEANIAAACKYIAELRQHFRDVRNPMEQTLFVLAAYNGGSFHIRDAMALARKYGRNPYSWADVREFVLKLSTPAYYSDAVVKHGYMRGSETVGYVDRIRMRWAQYRGVAGGGVSMGGMSVGATPKKAKRRNRFQI</sequence>
<gene>
    <name evidence="3" type="ORF">GTC17254_09940</name>
</gene>
<evidence type="ECO:0000256" key="1">
    <source>
        <dbReference type="ARBA" id="ARBA00007734"/>
    </source>
</evidence>
<evidence type="ECO:0000313" key="3">
    <source>
        <dbReference type="EMBL" id="BFO73397.1"/>
    </source>
</evidence>
<dbReference type="Gene3D" id="1.10.530.10">
    <property type="match status" value="1"/>
</dbReference>
<dbReference type="CDD" id="cd13403">
    <property type="entry name" value="MLTF-like"/>
    <property type="match status" value="1"/>
</dbReference>
<dbReference type="PANTHER" id="PTHR37423:SF2">
    <property type="entry name" value="MEMBRANE-BOUND LYTIC MUREIN TRANSGLYCOSYLASE C"/>
    <property type="match status" value="1"/>
</dbReference>
<dbReference type="PANTHER" id="PTHR37423">
    <property type="entry name" value="SOLUBLE LYTIC MUREIN TRANSGLYCOSYLASE-RELATED"/>
    <property type="match status" value="1"/>
</dbReference>
<dbReference type="SUPFAM" id="SSF53955">
    <property type="entry name" value="Lysozyme-like"/>
    <property type="match status" value="1"/>
</dbReference>
<comment type="similarity">
    <text evidence="1">Belongs to the transglycosylase Slt family.</text>
</comment>
<dbReference type="Gene3D" id="3.40.190.10">
    <property type="entry name" value="Periplasmic binding protein-like II"/>
    <property type="match status" value="1"/>
</dbReference>
<feature type="domain" description="Transglycosylase SLT" evidence="2">
    <location>
        <begin position="201"/>
        <end position="304"/>
    </location>
</feature>
<dbReference type="InterPro" id="IPR023346">
    <property type="entry name" value="Lysozyme-like_dom_sf"/>
</dbReference>
<evidence type="ECO:0000259" key="2">
    <source>
        <dbReference type="Pfam" id="PF01464"/>
    </source>
</evidence>
<dbReference type="Pfam" id="PF01464">
    <property type="entry name" value="SLT"/>
    <property type="match status" value="1"/>
</dbReference>
<name>A0AB33IXV3_9BACT</name>
<accession>A0AB33IXV3</accession>